<dbReference type="AlphaFoldDB" id="A0A0D6M1S5"/>
<protein>
    <submittedName>
        <fullName evidence="2">Uncharacterized protein</fullName>
    </submittedName>
</protein>
<name>A0A0D6M1S5_9BILA</name>
<reference evidence="2 3" key="1">
    <citation type="submission" date="2013-05" db="EMBL/GenBank/DDBJ databases">
        <title>Draft genome of the parasitic nematode Anyclostoma ceylanicum.</title>
        <authorList>
            <person name="Mitreva M."/>
        </authorList>
    </citation>
    <scope>NUCLEOTIDE SEQUENCE [LARGE SCALE GENOMIC DNA]</scope>
</reference>
<organism evidence="2 3">
    <name type="scientific">Ancylostoma ceylanicum</name>
    <dbReference type="NCBI Taxonomy" id="53326"/>
    <lineage>
        <taxon>Eukaryota</taxon>
        <taxon>Metazoa</taxon>
        <taxon>Ecdysozoa</taxon>
        <taxon>Nematoda</taxon>
        <taxon>Chromadorea</taxon>
        <taxon>Rhabditida</taxon>
        <taxon>Rhabditina</taxon>
        <taxon>Rhabditomorpha</taxon>
        <taxon>Strongyloidea</taxon>
        <taxon>Ancylostomatidae</taxon>
        <taxon>Ancylostomatinae</taxon>
        <taxon>Ancylostoma</taxon>
    </lineage>
</organism>
<proteinExistence type="predicted"/>
<keyword evidence="3" id="KW-1185">Reference proteome</keyword>
<evidence type="ECO:0000313" key="3">
    <source>
        <dbReference type="Proteomes" id="UP000054495"/>
    </source>
</evidence>
<gene>
    <name evidence="2" type="ORF">ANCCEY_03496</name>
</gene>
<dbReference type="Proteomes" id="UP000054495">
    <property type="component" value="Unassembled WGS sequence"/>
</dbReference>
<accession>A0A0D6M1S5</accession>
<evidence type="ECO:0000256" key="1">
    <source>
        <dbReference type="SAM" id="MobiDB-lite"/>
    </source>
</evidence>
<evidence type="ECO:0000313" key="2">
    <source>
        <dbReference type="EMBL" id="EPB77428.1"/>
    </source>
</evidence>
<sequence length="217" mass="25083">MRQITKILSFDEHLTKPLRIGRVLETSDLSLFGSSLPHFVSPDEARQFACDCGDPLISRAACARRGNEVPTCHEIPDLCMREYSILFTETGDRLAQPLTTRATTTTTEPPTTTTEFVTTIRVPPPPQPLPPQRRQPFFRKFQRQPATTRRPLRREFVFRNRVPTRRPLRRQKTFQLRLLDDRFDPENDHDLFHVSCHPRASAHRSDSRNSRDPGGSR</sequence>
<dbReference type="EMBL" id="KE124837">
    <property type="protein sequence ID" value="EPB77428.1"/>
    <property type="molecule type" value="Genomic_DNA"/>
</dbReference>
<feature type="region of interest" description="Disordered" evidence="1">
    <location>
        <begin position="187"/>
        <end position="217"/>
    </location>
</feature>